<organism evidence="1 2">
    <name type="scientific">Nonomuraea marmarensis</name>
    <dbReference type="NCBI Taxonomy" id="3351344"/>
    <lineage>
        <taxon>Bacteria</taxon>
        <taxon>Bacillati</taxon>
        <taxon>Actinomycetota</taxon>
        <taxon>Actinomycetes</taxon>
        <taxon>Streptosporangiales</taxon>
        <taxon>Streptosporangiaceae</taxon>
        <taxon>Nonomuraea</taxon>
    </lineage>
</organism>
<name>A0ABW7ASZ3_9ACTN</name>
<protein>
    <submittedName>
        <fullName evidence="1">Uncharacterized protein</fullName>
    </submittedName>
</protein>
<gene>
    <name evidence="1" type="ORF">ACFLIM_38985</name>
</gene>
<evidence type="ECO:0000313" key="1">
    <source>
        <dbReference type="EMBL" id="MFG1709194.1"/>
    </source>
</evidence>
<dbReference type="RefSeq" id="WP_393173731.1">
    <property type="nucleotide sequence ID" value="NZ_JBICRM010000034.1"/>
</dbReference>
<evidence type="ECO:0000313" key="2">
    <source>
        <dbReference type="Proteomes" id="UP001603978"/>
    </source>
</evidence>
<keyword evidence="2" id="KW-1185">Reference proteome</keyword>
<accession>A0ABW7ASZ3</accession>
<reference evidence="1 2" key="1">
    <citation type="submission" date="2024-10" db="EMBL/GenBank/DDBJ databases">
        <authorList>
            <person name="Topkara A.R."/>
            <person name="Saygin H."/>
        </authorList>
    </citation>
    <scope>NUCLEOTIDE SEQUENCE [LARGE SCALE GENOMIC DNA]</scope>
    <source>
        <strain evidence="1 2">M3C6</strain>
    </source>
</reference>
<dbReference type="EMBL" id="JBICRM010000034">
    <property type="protein sequence ID" value="MFG1709194.1"/>
    <property type="molecule type" value="Genomic_DNA"/>
</dbReference>
<proteinExistence type="predicted"/>
<sequence>MKGKAQACRPIDADRHFGYCKECGSLRYRNKRMAKVAARQIHPGQNLRAYKCGDYWHYGPHTAAKRNRQFQGARPSLIIVDEAVNWDGRNTGRGL</sequence>
<comment type="caution">
    <text evidence="1">The sequence shown here is derived from an EMBL/GenBank/DDBJ whole genome shotgun (WGS) entry which is preliminary data.</text>
</comment>
<dbReference type="Proteomes" id="UP001603978">
    <property type="component" value="Unassembled WGS sequence"/>
</dbReference>